<dbReference type="CDD" id="cd17934">
    <property type="entry name" value="DEXXQc_Upf1-like"/>
    <property type="match status" value="1"/>
</dbReference>
<proteinExistence type="predicted"/>
<dbReference type="InterPro" id="IPR041679">
    <property type="entry name" value="DNA2/NAM7-like_C"/>
</dbReference>
<accession>A0A852X187</accession>
<comment type="caution">
    <text evidence="8">The sequence shown here is derived from an EMBL/GenBank/DDBJ whole genome shotgun (WGS) entry which is preliminary data.</text>
</comment>
<dbReference type="NCBIfam" id="TIGR03491">
    <property type="entry name" value="TM0106 family RecB-like putative nuclease"/>
    <property type="match status" value="1"/>
</dbReference>
<keyword evidence="4" id="KW-0067">ATP-binding</keyword>
<feature type="domain" description="DNA2/NAM7 helicase-like C-terminal" evidence="6">
    <location>
        <begin position="981"/>
        <end position="1152"/>
    </location>
</feature>
<protein>
    <submittedName>
        <fullName evidence="8">Uncharacterized protein</fullName>
    </submittedName>
</protein>
<dbReference type="PANTHER" id="PTHR43788:SF8">
    <property type="entry name" value="DNA-BINDING PROTEIN SMUBP-2"/>
    <property type="match status" value="1"/>
</dbReference>
<evidence type="ECO:0000256" key="1">
    <source>
        <dbReference type="ARBA" id="ARBA00022741"/>
    </source>
</evidence>
<dbReference type="Gene3D" id="3.40.50.300">
    <property type="entry name" value="P-loop containing nucleotide triphosphate hydrolases"/>
    <property type="match status" value="2"/>
</dbReference>
<dbReference type="SUPFAM" id="SSF53098">
    <property type="entry name" value="Ribonuclease H-like"/>
    <property type="match status" value="1"/>
</dbReference>
<dbReference type="GO" id="GO:0043139">
    <property type="term" value="F:5'-3' DNA helicase activity"/>
    <property type="evidence" value="ECO:0007669"/>
    <property type="project" value="TreeGrafter"/>
</dbReference>
<sequence length="1186" mass="127407">MQIIQVPGTSPEVLLSASDLRRAAGCEHALLADLDVALDRRPAPEPVEDEVLARVAELGHAHEQRVLRALAAERPGAVRSAPRPEPTPEGYAAAHAQTLAWLADPAVDLVVQAVIAEPGFVGVADFLLRGEDGRWVVCDAKLARRESVEALLQVGAYADILQRGGVPVSPVLRLVLGDEDARETRLDDVLPVVRARRARLSELVTTHLQGPGAADLHDASVAACLVCDTCQAQLHGEDDVLLVAGVHAAQRTALAEVGVVTVGDLAALPQDTVVPGLRAQVRDRLRAQARLQLAAREAGTLTHEVVTPAALALPTPSPGDVFFDFEADPMWHEPGSRTWGLEYLFGCLTLEPDGSTAFTAFWAHDRRQEGAALRAFLDWLQQRRRRWPDLHVYHYSGYERSALLRLAARHGEGQEEVDGLLRDRVLVDLYATVKQSVRVGTGSYSIKQLEPLYMGDELRAADGVTGGGDSIVEYHRYVQALVDGDAVLAAERLEDIRQYNEYDCLSTLRLRDWLRARADEHQVADRPGGQGEDPDAAVEPPAERTEELLALVGDDPAHERSPQQQAVAMLAAAVGYHRREDKPYWWGHFDRLGSPVEEWAAGTDVLRGDRVEQLTEWVAPTPRSSPRRTLRVVGEDRGLSGRGLVAVYHDPPADVAQEGQVGAHRAVRLLAREEVIDPSGAELVAVTVEESAPRGTSGYPDLPVGLGPDAPPRADNIVTAISDVAQQVLDAQTGERTTPAPPNHRVPPHEPVLPPGPALDLLARRAPRTTAHQSDDATAELPRTGDDVADVRDALLSLDRSYLAVQGPPGTGKTHVGAHVVSALVREHGWRVGVVAQSHAAVENMLDAIVTAGVPAEQVGKSPKGEGERTWTELTSTGYAPFAAEHAAAGRGYVLGGTAWDLTNRTRIEAGQLDLVVVDEAGQLAIAPTIGVSTAGARLLLLGDPQQLPQVSQGTHPEPVDRSALGWLLGDAETIPDELGYFLAQTWRMHPALTAPVSRLAYDDRLRSREEVTTGRDLAGIAPGLHVVEVEHAGRTTESPEEAERVAQLVADLVGRPWTDGAGTRPLTPADVLVVAPYNHQVAALQDALARDHLEQARVGTVDSFQGQQAPVVIVSMSASSAHDISRGLGFLLDRHRLNVAVSRGQHAAFVVMSPVLADAAPRSSRELVTLGAFLGLLEARVGALV</sequence>
<feature type="region of interest" description="Disordered" evidence="5">
    <location>
        <begin position="521"/>
        <end position="542"/>
    </location>
</feature>
<reference evidence="8 9" key="1">
    <citation type="submission" date="2020-07" db="EMBL/GenBank/DDBJ databases">
        <title>Sequencing the genomes of 1000 actinobacteria strains.</title>
        <authorList>
            <person name="Klenk H.-P."/>
        </authorList>
    </citation>
    <scope>NUCLEOTIDE SEQUENCE [LARGE SCALE GENOMIC DNA]</scope>
    <source>
        <strain evidence="8 9">DSM 24723</strain>
    </source>
</reference>
<evidence type="ECO:0000313" key="8">
    <source>
        <dbReference type="EMBL" id="NYG37082.1"/>
    </source>
</evidence>
<dbReference type="InterPro" id="IPR038720">
    <property type="entry name" value="YprB_RNase_H-like_dom"/>
</dbReference>
<organism evidence="8 9">
    <name type="scientific">Janibacter alkaliphilus</name>
    <dbReference type="NCBI Taxonomy" id="1069963"/>
    <lineage>
        <taxon>Bacteria</taxon>
        <taxon>Bacillati</taxon>
        <taxon>Actinomycetota</taxon>
        <taxon>Actinomycetes</taxon>
        <taxon>Micrococcales</taxon>
        <taxon>Intrasporangiaceae</taxon>
        <taxon>Janibacter</taxon>
    </lineage>
</organism>
<dbReference type="InterPro" id="IPR027417">
    <property type="entry name" value="P-loop_NTPase"/>
</dbReference>
<evidence type="ECO:0000313" key="9">
    <source>
        <dbReference type="Proteomes" id="UP000592181"/>
    </source>
</evidence>
<dbReference type="Pfam" id="PF13604">
    <property type="entry name" value="AAA_30"/>
    <property type="match status" value="1"/>
</dbReference>
<keyword evidence="2" id="KW-0378">Hydrolase</keyword>
<dbReference type="Proteomes" id="UP000592181">
    <property type="component" value="Unassembled WGS sequence"/>
</dbReference>
<keyword evidence="3" id="KW-0347">Helicase</keyword>
<dbReference type="RefSeq" id="WP_179462509.1">
    <property type="nucleotide sequence ID" value="NZ_JACBZX010000001.1"/>
</dbReference>
<evidence type="ECO:0000259" key="7">
    <source>
        <dbReference type="Pfam" id="PF13482"/>
    </source>
</evidence>
<dbReference type="InterPro" id="IPR012337">
    <property type="entry name" value="RNaseH-like_sf"/>
</dbReference>
<evidence type="ECO:0000256" key="4">
    <source>
        <dbReference type="ARBA" id="ARBA00022840"/>
    </source>
</evidence>
<evidence type="ECO:0000256" key="2">
    <source>
        <dbReference type="ARBA" id="ARBA00022801"/>
    </source>
</evidence>
<dbReference type="Pfam" id="PF13087">
    <property type="entry name" value="AAA_12"/>
    <property type="match status" value="1"/>
</dbReference>
<dbReference type="InterPro" id="IPR050534">
    <property type="entry name" value="Coronavir_polyprotein_1ab"/>
</dbReference>
<dbReference type="EMBL" id="JACBZX010000001">
    <property type="protein sequence ID" value="NYG37082.1"/>
    <property type="molecule type" value="Genomic_DNA"/>
</dbReference>
<keyword evidence="1" id="KW-0547">Nucleotide-binding</keyword>
<dbReference type="AlphaFoldDB" id="A0A852X187"/>
<keyword evidence="9" id="KW-1185">Reference proteome</keyword>
<dbReference type="GO" id="GO:0016787">
    <property type="term" value="F:hydrolase activity"/>
    <property type="evidence" value="ECO:0007669"/>
    <property type="project" value="UniProtKB-KW"/>
</dbReference>
<dbReference type="PANTHER" id="PTHR43788">
    <property type="entry name" value="DNA2/NAM7 HELICASE FAMILY MEMBER"/>
    <property type="match status" value="1"/>
</dbReference>
<feature type="domain" description="YprB ribonuclease H-like" evidence="7">
    <location>
        <begin position="321"/>
        <end position="514"/>
    </location>
</feature>
<evidence type="ECO:0000256" key="3">
    <source>
        <dbReference type="ARBA" id="ARBA00022806"/>
    </source>
</evidence>
<dbReference type="SUPFAM" id="SSF52540">
    <property type="entry name" value="P-loop containing nucleoside triphosphate hydrolases"/>
    <property type="match status" value="1"/>
</dbReference>
<name>A0A852X187_9MICO</name>
<dbReference type="InterPro" id="IPR047187">
    <property type="entry name" value="SF1_C_Upf1"/>
</dbReference>
<dbReference type="InterPro" id="IPR019993">
    <property type="entry name" value="RecB_nuclease_TM0106_put"/>
</dbReference>
<dbReference type="Pfam" id="PF13482">
    <property type="entry name" value="RNase_H_2"/>
    <property type="match status" value="1"/>
</dbReference>
<gene>
    <name evidence="8" type="ORF">BJY28_001551</name>
</gene>
<evidence type="ECO:0000256" key="5">
    <source>
        <dbReference type="SAM" id="MobiDB-lite"/>
    </source>
</evidence>
<evidence type="ECO:0000259" key="6">
    <source>
        <dbReference type="Pfam" id="PF13087"/>
    </source>
</evidence>
<dbReference type="CDD" id="cd18808">
    <property type="entry name" value="SF1_C_Upf1"/>
    <property type="match status" value="1"/>
</dbReference>
<dbReference type="GO" id="GO:0005524">
    <property type="term" value="F:ATP binding"/>
    <property type="evidence" value="ECO:0007669"/>
    <property type="project" value="UniProtKB-KW"/>
</dbReference>